<reference evidence="1" key="1">
    <citation type="submission" date="2021-02" db="EMBL/GenBank/DDBJ databases">
        <authorList>
            <person name="Nowell W R."/>
        </authorList>
    </citation>
    <scope>NUCLEOTIDE SEQUENCE</scope>
</reference>
<sequence length="615" mass="71307">MDNEYNRYYIKIRTILGINPKTIHEELATALGSKAPSYPTVAEWAKRFREGRENVNDDPRFGRPVSELTDENIELVREVINNDPHSTYDDIIAETFLSHGTIERIIHDCLKMKKITSRWVPHQLTDEQKQKRVKLCRENLAKFRDGSWRLCDIITGDETWIYHRQIHRKSTNASWVGEDESPTTIVRRGKFEPKNLFSIFFKSNGPVLIHAVDEGKTIDHKYYIENCLEPVVKEIWKQRKSAGTKGIILLQDNARPHIQSDVINYLTEQHINIMSHPPYSPDLAPCDYWLNDYIKRNLTDQPDEKSLALSTSVTPSTSDISSIRSRLPPIQKKLNEIDYKADIEERINKWWSTINNNNDLSLDESIHYFLEINKSLHNTFACILTCQCHQRFKLPFLSLSFFKLSSFYRYIIEQQCIKLSKMKHEKENNLIINENSVARKSNTSAGSSKNALNKDLCDLFRIQAIQDMSSLSSITVDQLIHILDLDIVGLNYFKKALGFVSVDGNFHLRLDFRNLLEQNTLNKDLCNLFRIQAIQDMSSLSSITVAQLIQILDFDIVGLNYFKKAFGFVSVDGDFHLRLGFRNLLERLLLLVKSKKNSLVKNLELTHDHIENDIF</sequence>
<accession>A0A815III6</accession>
<dbReference type="InterPro" id="IPR036397">
    <property type="entry name" value="RNaseH_sf"/>
</dbReference>
<dbReference type="GO" id="GO:0003676">
    <property type="term" value="F:nucleic acid binding"/>
    <property type="evidence" value="ECO:0007669"/>
    <property type="project" value="InterPro"/>
</dbReference>
<dbReference type="EMBL" id="CAJNOU010003069">
    <property type="protein sequence ID" value="CAF1368796.1"/>
    <property type="molecule type" value="Genomic_DNA"/>
</dbReference>
<dbReference type="PANTHER" id="PTHR46060:SF1">
    <property type="entry name" value="MARINER MOS1 TRANSPOSASE-LIKE PROTEIN"/>
    <property type="match status" value="1"/>
</dbReference>
<dbReference type="Gene3D" id="3.30.420.10">
    <property type="entry name" value="Ribonuclease H-like superfamily/Ribonuclease H"/>
    <property type="match status" value="1"/>
</dbReference>
<dbReference type="Proteomes" id="UP000663889">
    <property type="component" value="Unassembled WGS sequence"/>
</dbReference>
<dbReference type="Pfam" id="PF01359">
    <property type="entry name" value="Transposase_1"/>
    <property type="match status" value="1"/>
</dbReference>
<organism evidence="1 2">
    <name type="scientific">Rotaria sordida</name>
    <dbReference type="NCBI Taxonomy" id="392033"/>
    <lineage>
        <taxon>Eukaryota</taxon>
        <taxon>Metazoa</taxon>
        <taxon>Spiralia</taxon>
        <taxon>Gnathifera</taxon>
        <taxon>Rotifera</taxon>
        <taxon>Eurotatoria</taxon>
        <taxon>Bdelloidea</taxon>
        <taxon>Philodinida</taxon>
        <taxon>Philodinidae</taxon>
        <taxon>Rotaria</taxon>
    </lineage>
</organism>
<evidence type="ECO:0000313" key="1">
    <source>
        <dbReference type="EMBL" id="CAF1368796.1"/>
    </source>
</evidence>
<dbReference type="PANTHER" id="PTHR46060">
    <property type="entry name" value="MARINER MOS1 TRANSPOSASE-LIKE PROTEIN"/>
    <property type="match status" value="1"/>
</dbReference>
<dbReference type="InterPro" id="IPR052709">
    <property type="entry name" value="Transposase-MT_Hybrid"/>
</dbReference>
<protein>
    <recommendedName>
        <fullName evidence="3">Transposase</fullName>
    </recommendedName>
</protein>
<dbReference type="InterPro" id="IPR001888">
    <property type="entry name" value="Transposase_1"/>
</dbReference>
<evidence type="ECO:0000313" key="2">
    <source>
        <dbReference type="Proteomes" id="UP000663889"/>
    </source>
</evidence>
<gene>
    <name evidence="1" type="ORF">SEV965_LOCUS29778</name>
</gene>
<evidence type="ECO:0008006" key="3">
    <source>
        <dbReference type="Google" id="ProtNLM"/>
    </source>
</evidence>
<name>A0A815III6_9BILA</name>
<proteinExistence type="predicted"/>
<dbReference type="AlphaFoldDB" id="A0A815III6"/>
<comment type="caution">
    <text evidence="1">The sequence shown here is derived from an EMBL/GenBank/DDBJ whole genome shotgun (WGS) entry which is preliminary data.</text>
</comment>